<accession>A0ABX8UYQ0</accession>
<evidence type="ECO:0000313" key="2">
    <source>
        <dbReference type="Proteomes" id="UP000826014"/>
    </source>
</evidence>
<organism evidence="1 2">
    <name type="scientific">Candidatus Rhabdochlamydia oedothoracis</name>
    <dbReference type="NCBI Taxonomy" id="2720720"/>
    <lineage>
        <taxon>Bacteria</taxon>
        <taxon>Pseudomonadati</taxon>
        <taxon>Chlamydiota</taxon>
        <taxon>Chlamydiia</taxon>
        <taxon>Parachlamydiales</taxon>
        <taxon>Candidatus Rhabdochlamydiaceae</taxon>
        <taxon>Candidatus Rhabdochlamydia</taxon>
    </lineage>
</organism>
<sequence length="155" mass="17753">MKIVQHLRSAWQNDSFYMQTTSKNAADIFEAGVVGCITGRITRVISPRDGAIYSMADNASGIFVKFIENKFLKEPLMSDKDLEKNLRVLVGMYLTNYFRISICSLIRVRGLEIFDFNFGFNKANIRFICVKFAVNVVIKNTLDLLHNLNFKARNL</sequence>
<dbReference type="Proteomes" id="UP000826014">
    <property type="component" value="Chromosome"/>
</dbReference>
<protein>
    <submittedName>
        <fullName evidence="1">Uncharacterized protein</fullName>
    </submittedName>
</protein>
<dbReference type="EMBL" id="CP075587">
    <property type="protein sequence ID" value="QYF48092.1"/>
    <property type="molecule type" value="Genomic_DNA"/>
</dbReference>
<keyword evidence="2" id="KW-1185">Reference proteome</keyword>
<gene>
    <name evidence="1" type="ORF">RHABOEDO_000192</name>
</gene>
<proteinExistence type="predicted"/>
<reference evidence="1 2" key="1">
    <citation type="journal article" date="2022" name="bioRxiv">
        <title>Ecology and evolution of chlamydial symbionts of arthropods.</title>
        <authorList>
            <person name="Halter T."/>
            <person name="Koestlbacher S."/>
            <person name="Collingro A."/>
            <person name="Sixt B.S."/>
            <person name="Toenshoff E.R."/>
            <person name="Hendrickx F."/>
            <person name="Kostanjsek R."/>
            <person name="Horn M."/>
        </authorList>
    </citation>
    <scope>NUCLEOTIDE SEQUENCE [LARGE SCALE GENOMIC DNA]</scope>
    <source>
        <strain evidence="1">W744xW776</strain>
    </source>
</reference>
<name>A0ABX8UYQ0_9BACT</name>
<evidence type="ECO:0000313" key="1">
    <source>
        <dbReference type="EMBL" id="QYF48092.1"/>
    </source>
</evidence>